<reference evidence="10 11" key="1">
    <citation type="submission" date="2018-07" db="EMBL/GenBank/DDBJ databases">
        <title>Streptomyces species from bats.</title>
        <authorList>
            <person name="Dunlap C."/>
        </authorList>
    </citation>
    <scope>NUCLEOTIDE SEQUENCE [LARGE SCALE GENOMIC DNA]</scope>
    <source>
        <strain evidence="10 11">AC230</strain>
    </source>
</reference>
<comment type="similarity">
    <text evidence="6">Belongs to the ABC-4 integral membrane protein family.</text>
</comment>
<organism evidence="10 11">
    <name type="scientific">Streptomyces corynorhini</name>
    <dbReference type="NCBI Taxonomy" id="2282652"/>
    <lineage>
        <taxon>Bacteria</taxon>
        <taxon>Bacillati</taxon>
        <taxon>Actinomycetota</taxon>
        <taxon>Actinomycetes</taxon>
        <taxon>Kitasatosporales</taxon>
        <taxon>Streptomycetaceae</taxon>
        <taxon>Streptomyces</taxon>
    </lineage>
</organism>
<accession>A0A370BEB9</accession>
<proteinExistence type="inferred from homology"/>
<evidence type="ECO:0000256" key="2">
    <source>
        <dbReference type="ARBA" id="ARBA00022475"/>
    </source>
</evidence>
<feature type="transmembrane region" description="Helical" evidence="8">
    <location>
        <begin position="263"/>
        <end position="287"/>
    </location>
</feature>
<dbReference type="GO" id="GO:0022857">
    <property type="term" value="F:transmembrane transporter activity"/>
    <property type="evidence" value="ECO:0007669"/>
    <property type="project" value="TreeGrafter"/>
</dbReference>
<dbReference type="RefSeq" id="WP_114621594.1">
    <property type="nucleotide sequence ID" value="NZ_QQNA01000001.1"/>
</dbReference>
<evidence type="ECO:0000256" key="7">
    <source>
        <dbReference type="SAM" id="MobiDB-lite"/>
    </source>
</evidence>
<feature type="domain" description="ABC3 transporter permease C-terminal" evidence="9">
    <location>
        <begin position="271"/>
        <end position="385"/>
    </location>
</feature>
<feature type="transmembrane region" description="Helical" evidence="8">
    <location>
        <begin position="215"/>
        <end position="234"/>
    </location>
</feature>
<gene>
    <name evidence="10" type="ORF">DVH02_00190</name>
</gene>
<name>A0A370BEB9_9ACTN</name>
<dbReference type="AlphaFoldDB" id="A0A370BEB9"/>
<evidence type="ECO:0000256" key="4">
    <source>
        <dbReference type="ARBA" id="ARBA00022989"/>
    </source>
</evidence>
<dbReference type="EMBL" id="QQNA01000001">
    <property type="protein sequence ID" value="RDG40117.1"/>
    <property type="molecule type" value="Genomic_DNA"/>
</dbReference>
<feature type="region of interest" description="Disordered" evidence="7">
    <location>
        <begin position="160"/>
        <end position="185"/>
    </location>
</feature>
<keyword evidence="11" id="KW-1185">Reference proteome</keyword>
<feature type="domain" description="ABC3 transporter permease C-terminal" evidence="9">
    <location>
        <begin position="732"/>
        <end position="841"/>
    </location>
</feature>
<protein>
    <submittedName>
        <fullName evidence="10">ABC transporter permease</fullName>
    </submittedName>
</protein>
<evidence type="ECO:0000256" key="1">
    <source>
        <dbReference type="ARBA" id="ARBA00004651"/>
    </source>
</evidence>
<feature type="transmembrane region" description="Helical" evidence="8">
    <location>
        <begin position="403"/>
        <end position="421"/>
    </location>
</feature>
<evidence type="ECO:0000256" key="6">
    <source>
        <dbReference type="ARBA" id="ARBA00038076"/>
    </source>
</evidence>
<evidence type="ECO:0000256" key="8">
    <source>
        <dbReference type="SAM" id="Phobius"/>
    </source>
</evidence>
<dbReference type="Proteomes" id="UP000253741">
    <property type="component" value="Unassembled WGS sequence"/>
</dbReference>
<evidence type="ECO:0000259" key="9">
    <source>
        <dbReference type="Pfam" id="PF02687"/>
    </source>
</evidence>
<keyword evidence="2" id="KW-1003">Cell membrane</keyword>
<comment type="caution">
    <text evidence="10">The sequence shown here is derived from an EMBL/GenBank/DDBJ whole genome shotgun (WGS) entry which is preliminary data.</text>
</comment>
<dbReference type="PANTHER" id="PTHR30572">
    <property type="entry name" value="MEMBRANE COMPONENT OF TRANSPORTER-RELATED"/>
    <property type="match status" value="1"/>
</dbReference>
<feature type="transmembrane region" description="Helical" evidence="8">
    <location>
        <begin position="90"/>
        <end position="113"/>
    </location>
</feature>
<feature type="transmembrane region" description="Helical" evidence="8">
    <location>
        <begin position="482"/>
        <end position="503"/>
    </location>
</feature>
<dbReference type="GO" id="GO:0005886">
    <property type="term" value="C:plasma membrane"/>
    <property type="evidence" value="ECO:0007669"/>
    <property type="project" value="UniProtKB-SubCell"/>
</dbReference>
<evidence type="ECO:0000313" key="11">
    <source>
        <dbReference type="Proteomes" id="UP000253741"/>
    </source>
</evidence>
<dbReference type="PANTHER" id="PTHR30572:SF4">
    <property type="entry name" value="ABC TRANSPORTER PERMEASE YTRF"/>
    <property type="match status" value="1"/>
</dbReference>
<dbReference type="InterPro" id="IPR003838">
    <property type="entry name" value="ABC3_permease_C"/>
</dbReference>
<feature type="transmembrane region" description="Helical" evidence="8">
    <location>
        <begin position="433"/>
        <end position="461"/>
    </location>
</feature>
<feature type="transmembrane region" description="Helical" evidence="8">
    <location>
        <begin position="813"/>
        <end position="833"/>
    </location>
</feature>
<dbReference type="InterPro" id="IPR050250">
    <property type="entry name" value="Macrolide_Exporter_MacB"/>
</dbReference>
<evidence type="ECO:0000256" key="3">
    <source>
        <dbReference type="ARBA" id="ARBA00022692"/>
    </source>
</evidence>
<feature type="compositionally biased region" description="Low complexity" evidence="7">
    <location>
        <begin position="45"/>
        <end position="57"/>
    </location>
</feature>
<sequence length="848" mass="88912">MTPSDGPEDPYGSDGSPVPPRSPGSPVPPPPDSRLSVPPLPDSPLPDSRLPDSPLRPVVAGGAVRDRLRDLGLGVRLAVTGGRAGWARTALVALGVGLGVALLFAASSVPHLLDERAKRADARFAGTHARFAPADAPDRKVGRSETTLVLNDTTTEYRGDTVNGRLVRPDGARPPLPPGLSRLPGPGEITVSPALRALLDSPRGALLKERLDRRIVGTIGAAGLLDPGELYYYAGSDTLTEATGGWRTEGFGAPSLQEPADPLLMPLITMVCVVLLVPVIIFIATAVRFGGERRDRGLAALRLVGADIRMTRRIAAGEALFGAGLGLLTGLGLFLAARPLAGGVRLWGVSAFPADLVPGPALAGLIVVAVPVAAVLVTTVALRSVTIDPLGVVRESAAPRRRLWWRLLPPATGVGVLLWIGSVGDVGHEADPIPLALGATLLLGGLTTLLPWLVGAVVRGARRGPVSWQLATRRLQLDSGSAARAVSGITVAVAGAIALQMVFGGMHAEFVEITGRNPARADITVTADYGSAALTRRMAEDFRSTEGVTRVIATTQDYVVRPGAVSERIRPTTSLTIGDCATLRELAALPSCADGDTFVSHYAHDREQNDWIDRTARPGKPIDLNSSSMSEGSEPVLWTLPASTPTVTARKDQLGLGSEGILATPGALDPAMLPESSTGAALRLDPAVPDAEEYLRNAAARIDPTLRVTTFRVVERDRRYASLQSGLLVGGTATMALIAASLLIAQIEQLRERRRALAVLVALGTRRSTLAWSVLWQSAVPVVLGTALSVVGGLTLGTLMLDMLGKPLADGWVFLPFAGTGMAMVTLVTLVSMPPLWRMTRPDGLRAE</sequence>
<feature type="compositionally biased region" description="Pro residues" evidence="7">
    <location>
        <begin position="17"/>
        <end position="44"/>
    </location>
</feature>
<feature type="transmembrane region" description="Helical" evidence="8">
    <location>
        <begin position="782"/>
        <end position="801"/>
    </location>
</feature>
<feature type="transmembrane region" description="Helical" evidence="8">
    <location>
        <begin position="726"/>
        <end position="745"/>
    </location>
</feature>
<keyword evidence="3 8" id="KW-0812">Transmembrane</keyword>
<feature type="transmembrane region" description="Helical" evidence="8">
    <location>
        <begin position="361"/>
        <end position="382"/>
    </location>
</feature>
<feature type="region of interest" description="Disordered" evidence="7">
    <location>
        <begin position="1"/>
        <end position="57"/>
    </location>
</feature>
<dbReference type="Pfam" id="PF02687">
    <property type="entry name" value="FtsX"/>
    <property type="match status" value="2"/>
</dbReference>
<keyword evidence="5 8" id="KW-0472">Membrane</keyword>
<evidence type="ECO:0000256" key="5">
    <source>
        <dbReference type="ARBA" id="ARBA00023136"/>
    </source>
</evidence>
<comment type="subcellular location">
    <subcellularLocation>
        <location evidence="1">Cell membrane</location>
        <topology evidence="1">Multi-pass membrane protein</topology>
    </subcellularLocation>
</comment>
<evidence type="ECO:0000313" key="10">
    <source>
        <dbReference type="EMBL" id="RDG40117.1"/>
    </source>
</evidence>
<feature type="transmembrane region" description="Helical" evidence="8">
    <location>
        <begin position="319"/>
        <end position="341"/>
    </location>
</feature>
<keyword evidence="4 8" id="KW-1133">Transmembrane helix</keyword>